<evidence type="ECO:0000313" key="3">
    <source>
        <dbReference type="Proteomes" id="UP001598130"/>
    </source>
</evidence>
<keyword evidence="1" id="KW-0812">Transmembrane</keyword>
<dbReference type="EMBL" id="JAOTJD010000059">
    <property type="protein sequence ID" value="MFD3266445.1"/>
    <property type="molecule type" value="Genomic_DNA"/>
</dbReference>
<evidence type="ECO:0000313" key="2">
    <source>
        <dbReference type="EMBL" id="MFD3266445.1"/>
    </source>
</evidence>
<keyword evidence="3" id="KW-1185">Reference proteome</keyword>
<organism evidence="2 3">
    <name type="scientific">Phenylobacterium ferrooxidans</name>
    <dbReference type="NCBI Taxonomy" id="2982689"/>
    <lineage>
        <taxon>Bacteria</taxon>
        <taxon>Pseudomonadati</taxon>
        <taxon>Pseudomonadota</taxon>
        <taxon>Alphaproteobacteria</taxon>
        <taxon>Caulobacterales</taxon>
        <taxon>Caulobacteraceae</taxon>
        <taxon>Phenylobacterium</taxon>
    </lineage>
</organism>
<feature type="transmembrane region" description="Helical" evidence="1">
    <location>
        <begin position="26"/>
        <end position="47"/>
    </location>
</feature>
<name>A0ABW6CTP1_9CAUL</name>
<dbReference type="InterPro" id="IPR010295">
    <property type="entry name" value="DUF898"/>
</dbReference>
<dbReference type="Proteomes" id="UP001598130">
    <property type="component" value="Unassembled WGS sequence"/>
</dbReference>
<feature type="transmembrane region" description="Helical" evidence="1">
    <location>
        <begin position="296"/>
        <end position="318"/>
    </location>
</feature>
<feature type="transmembrane region" description="Helical" evidence="1">
    <location>
        <begin position="107"/>
        <end position="132"/>
    </location>
</feature>
<feature type="transmembrane region" description="Helical" evidence="1">
    <location>
        <begin position="211"/>
        <end position="232"/>
    </location>
</feature>
<feature type="transmembrane region" description="Helical" evidence="1">
    <location>
        <begin position="153"/>
        <end position="171"/>
    </location>
</feature>
<evidence type="ECO:0000256" key="1">
    <source>
        <dbReference type="SAM" id="Phobius"/>
    </source>
</evidence>
<dbReference type="RefSeq" id="WP_377371700.1">
    <property type="nucleotide sequence ID" value="NZ_JAOTJD010000059.1"/>
</dbReference>
<keyword evidence="1" id="KW-0472">Membrane</keyword>
<proteinExistence type="predicted"/>
<sequence length="363" mass="40343">MSISEDAASTRGERLVFGENLAPGKFVGLSFKNGLLNIVTLTLYRFWAKTEVRRRIWSGVSLNGEAFEYTGRGKELFLGFLLALVLVVLPLLIVVFTAQFLAPQLAFLIILPVYLVLFYLMGFGRFTAFRYLASRTHWRGVRFALTGSPWRYAWSYIGYMLLNVITLGWFAPAAQRRLAAPLWNGLRFGDREFKFDIDRARKVGLYGPFTVFWLGGVVSYFVFMGVAIALAGDMMPKTAREPSLAFIAFVYAALLAWAVVLSVLSAPYQAAILRTLAAGITLEDARFSFKVGWLEMAGLVLTNLALVTFTLGFLTPVMEARTAKFLIRRLRSEGEVDLAAARQAEQGPRMGEGLADAFGMATV</sequence>
<protein>
    <submittedName>
        <fullName evidence="2">YjgN family protein</fullName>
    </submittedName>
</protein>
<gene>
    <name evidence="2" type="ORF">OCL97_21080</name>
</gene>
<feature type="transmembrane region" description="Helical" evidence="1">
    <location>
        <begin position="244"/>
        <end position="266"/>
    </location>
</feature>
<feature type="transmembrane region" description="Helical" evidence="1">
    <location>
        <begin position="76"/>
        <end position="101"/>
    </location>
</feature>
<reference evidence="2 3" key="1">
    <citation type="submission" date="2022-09" db="EMBL/GenBank/DDBJ databases">
        <title>New species of Phenylobacterium.</title>
        <authorList>
            <person name="Mieszkin S."/>
        </authorList>
    </citation>
    <scope>NUCLEOTIDE SEQUENCE [LARGE SCALE GENOMIC DNA]</scope>
    <source>
        <strain evidence="2 3">HK31-G</strain>
    </source>
</reference>
<dbReference type="Pfam" id="PF05987">
    <property type="entry name" value="DUF898"/>
    <property type="match status" value="1"/>
</dbReference>
<comment type="caution">
    <text evidence="2">The sequence shown here is derived from an EMBL/GenBank/DDBJ whole genome shotgun (WGS) entry which is preliminary data.</text>
</comment>
<keyword evidence="1" id="KW-1133">Transmembrane helix</keyword>
<accession>A0ABW6CTP1</accession>